<keyword evidence="2" id="KW-1185">Reference proteome</keyword>
<protein>
    <submittedName>
        <fullName evidence="1">Uncharacterized protein</fullName>
    </submittedName>
</protein>
<sequence length="70" mass="8400">MKAEHEKFSCIGNIVVFPSLIAFLCRKAVVCQLDKKMFLTQYIVMYQEKQTQYIVFVEFLVRIHGYRMFK</sequence>
<reference evidence="2" key="1">
    <citation type="submission" date="2016-05" db="EMBL/GenBank/DDBJ databases">
        <authorList>
            <person name="Liu B."/>
            <person name="Wang J."/>
            <person name="Zhu Y."/>
            <person name="Liu G."/>
            <person name="Chen Q."/>
            <person name="Chen Z."/>
            <person name="Lan J."/>
            <person name="Che J."/>
            <person name="Ge C."/>
            <person name="Shi H."/>
            <person name="Pan Z."/>
            <person name="Liu X."/>
        </authorList>
    </citation>
    <scope>NUCLEOTIDE SEQUENCE [LARGE SCALE GENOMIC DNA]</scope>
    <source>
        <strain evidence="2">FJAT-27215</strain>
    </source>
</reference>
<accession>A0A1B9B965</accession>
<evidence type="ECO:0000313" key="2">
    <source>
        <dbReference type="Proteomes" id="UP000092578"/>
    </source>
</evidence>
<dbReference type="Proteomes" id="UP000092578">
    <property type="component" value="Unassembled WGS sequence"/>
</dbReference>
<proteinExistence type="predicted"/>
<dbReference type="EMBL" id="MAYT01000001">
    <property type="protein sequence ID" value="OCA92628.1"/>
    <property type="molecule type" value="Genomic_DNA"/>
</dbReference>
<evidence type="ECO:0000313" key="1">
    <source>
        <dbReference type="EMBL" id="OCA92628.1"/>
    </source>
</evidence>
<name>A0A1B9B965_9BACI</name>
<dbReference type="AlphaFoldDB" id="A0A1B9B965"/>
<organism evidence="1 2">
    <name type="scientific">Pseudobacillus wudalianchiensis</name>
    <dbReference type="NCBI Taxonomy" id="1743143"/>
    <lineage>
        <taxon>Bacteria</taxon>
        <taxon>Bacillati</taxon>
        <taxon>Bacillota</taxon>
        <taxon>Bacilli</taxon>
        <taxon>Bacillales</taxon>
        <taxon>Bacillaceae</taxon>
        <taxon>Pseudobacillus</taxon>
    </lineage>
</organism>
<gene>
    <name evidence="1" type="ORF">A8F95_02750</name>
</gene>
<comment type="caution">
    <text evidence="1">The sequence shown here is derived from an EMBL/GenBank/DDBJ whole genome shotgun (WGS) entry which is preliminary data.</text>
</comment>